<dbReference type="AlphaFoldDB" id="A0A423WWK8"/>
<dbReference type="STRING" id="356882.A0A423WWK8"/>
<protein>
    <recommendedName>
        <fullName evidence="4">F-box domain-containing protein</fullName>
    </recommendedName>
</protein>
<gene>
    <name evidence="2" type="ORF">VMCG_03460</name>
</gene>
<feature type="region of interest" description="Disordered" evidence="1">
    <location>
        <begin position="1"/>
        <end position="55"/>
    </location>
</feature>
<name>A0A423WWK8_9PEZI</name>
<evidence type="ECO:0000313" key="3">
    <source>
        <dbReference type="Proteomes" id="UP000283895"/>
    </source>
</evidence>
<proteinExistence type="predicted"/>
<organism evidence="2 3">
    <name type="scientific">Cytospora schulzeri</name>
    <dbReference type="NCBI Taxonomy" id="448051"/>
    <lineage>
        <taxon>Eukaryota</taxon>
        <taxon>Fungi</taxon>
        <taxon>Dikarya</taxon>
        <taxon>Ascomycota</taxon>
        <taxon>Pezizomycotina</taxon>
        <taxon>Sordariomycetes</taxon>
        <taxon>Sordariomycetidae</taxon>
        <taxon>Diaporthales</taxon>
        <taxon>Cytosporaceae</taxon>
        <taxon>Cytospora</taxon>
    </lineage>
</organism>
<reference evidence="2 3" key="1">
    <citation type="submission" date="2015-09" db="EMBL/GenBank/DDBJ databases">
        <title>Host preference determinants of Valsa canker pathogens revealed by comparative genomics.</title>
        <authorList>
            <person name="Yin Z."/>
            <person name="Huang L."/>
        </authorList>
    </citation>
    <scope>NUCLEOTIDE SEQUENCE [LARGE SCALE GENOMIC DNA]</scope>
    <source>
        <strain evidence="2 3">03-1</strain>
    </source>
</reference>
<comment type="caution">
    <text evidence="2">The sequence shown here is derived from an EMBL/GenBank/DDBJ whole genome shotgun (WGS) entry which is preliminary data.</text>
</comment>
<accession>A0A423WWK8</accession>
<feature type="compositionally biased region" description="Polar residues" evidence="1">
    <location>
        <begin position="1"/>
        <end position="10"/>
    </location>
</feature>
<dbReference type="Proteomes" id="UP000283895">
    <property type="component" value="Unassembled WGS sequence"/>
</dbReference>
<sequence length="433" mass="49095">MSNNGECSTPSSSSSSSANTGYKQQDGEKPTQRPPSYSAIFHHSRPRSHTPAPPGMDPLAAAAWHNKTHSLIHRLPDRVLIRIIDMLDNSGVECMRRSIAERPGLYIPSESFRNGPFTWPGLRSMYPMGQAQEMLRVAEGRDGLPADRTQLMRLLDRDRYCDGCRSTREAPDWGQRAARLRRFLHCSVCLVDHPACLFSSSQRLQKPHRRVCIAHDGYLRICGHKEGIVRWSDVADYERKKGPLQCKKDSHTVLCKDTTMTGSKGNPTTLDPGCHVDTCYEFIYPSFQLQGNRICLDWTAHLPLERTEWPITAAALRPRLAELRNNVGRFICPPLAPGVGMDLPELRCFDPNSCDCIRFEDSQGVLEFDGGHADAKERIIFKERKFALDADKDGLGAYWCRQKWCRNYYGRIPGFSSIIYGQEYSRRCPRACE</sequence>
<evidence type="ECO:0008006" key="4">
    <source>
        <dbReference type="Google" id="ProtNLM"/>
    </source>
</evidence>
<dbReference type="EMBL" id="LKEA01000007">
    <property type="protein sequence ID" value="ROW07876.1"/>
    <property type="molecule type" value="Genomic_DNA"/>
</dbReference>
<evidence type="ECO:0000313" key="2">
    <source>
        <dbReference type="EMBL" id="ROW07876.1"/>
    </source>
</evidence>
<evidence type="ECO:0000256" key="1">
    <source>
        <dbReference type="SAM" id="MobiDB-lite"/>
    </source>
</evidence>
<keyword evidence="3" id="KW-1185">Reference proteome</keyword>
<dbReference type="OrthoDB" id="3692147at2759"/>